<evidence type="ECO:0000256" key="4">
    <source>
        <dbReference type="ARBA" id="ARBA00023069"/>
    </source>
</evidence>
<feature type="compositionally biased region" description="Basic and acidic residues" evidence="7">
    <location>
        <begin position="1263"/>
        <end position="1276"/>
    </location>
</feature>
<evidence type="ECO:0000256" key="7">
    <source>
        <dbReference type="SAM" id="MobiDB-lite"/>
    </source>
</evidence>
<dbReference type="InterPro" id="IPR031139">
    <property type="entry name" value="RPGRIP1_fam"/>
</dbReference>
<dbReference type="Pfam" id="PF11618">
    <property type="entry name" value="C2-C2_1"/>
    <property type="match status" value="1"/>
</dbReference>
<evidence type="ECO:0000256" key="5">
    <source>
        <dbReference type="ARBA" id="ARBA00023273"/>
    </source>
</evidence>
<feature type="region of interest" description="Disordered" evidence="7">
    <location>
        <begin position="1211"/>
        <end position="1289"/>
    </location>
</feature>
<evidence type="ECO:0000256" key="2">
    <source>
        <dbReference type="ARBA" id="ARBA00006042"/>
    </source>
</evidence>
<dbReference type="PANTHER" id="PTHR14240">
    <property type="entry name" value="RETINITIS PIGMENTOSA GTPASE REGULATOR-INTERACTING PROTEIN"/>
    <property type="match status" value="1"/>
</dbReference>
<dbReference type="GO" id="GO:0005929">
    <property type="term" value="C:cilium"/>
    <property type="evidence" value="ECO:0007669"/>
    <property type="project" value="UniProtKB-SubCell"/>
</dbReference>
<comment type="subcellular location">
    <subcellularLocation>
        <location evidence="1">Cell projection</location>
        <location evidence="1">Cilium</location>
    </subcellularLocation>
</comment>
<feature type="domain" description="EF-hand" evidence="9">
    <location>
        <begin position="2248"/>
        <end position="2283"/>
    </location>
</feature>
<dbReference type="EMBL" id="SPLM01000002">
    <property type="protein sequence ID" value="TMW68489.1"/>
    <property type="molecule type" value="Genomic_DNA"/>
</dbReference>
<dbReference type="GO" id="GO:0005509">
    <property type="term" value="F:calcium ion binding"/>
    <property type="evidence" value="ECO:0007669"/>
    <property type="project" value="InterPro"/>
</dbReference>
<comment type="caution">
    <text evidence="10">The sequence shown here is derived from an EMBL/GenBank/DDBJ whole genome shotgun (WGS) entry which is preliminary data.</text>
</comment>
<reference evidence="10" key="1">
    <citation type="submission" date="2019-03" db="EMBL/GenBank/DDBJ databases">
        <title>Long read genome sequence of the mycoparasitic Pythium oligandrum ATCC 38472 isolated from sugarbeet rhizosphere.</title>
        <authorList>
            <person name="Gaulin E."/>
        </authorList>
    </citation>
    <scope>NUCLEOTIDE SEQUENCE</scope>
    <source>
        <strain evidence="10">ATCC 38472_TT</strain>
    </source>
</reference>
<feature type="region of interest" description="Disordered" evidence="7">
    <location>
        <begin position="428"/>
        <end position="483"/>
    </location>
</feature>
<keyword evidence="3 6" id="KW-0175">Coiled coil</keyword>
<dbReference type="Proteomes" id="UP000794436">
    <property type="component" value="Unassembled WGS sequence"/>
</dbReference>
<evidence type="ECO:0000313" key="10">
    <source>
        <dbReference type="EMBL" id="TMW68489.1"/>
    </source>
</evidence>
<proteinExistence type="inferred from homology"/>
<evidence type="ECO:0000259" key="8">
    <source>
        <dbReference type="PROSITE" id="PS50004"/>
    </source>
</evidence>
<feature type="coiled-coil region" evidence="6">
    <location>
        <begin position="182"/>
        <end position="209"/>
    </location>
</feature>
<sequence length="2564" mass="290762">MATDFEEKYLQLRDENTALKKKKNEQEATIKRMYTKLAMIEEAMKKKRIADDSDNQEDPDTGGKSALNGAIPARRDLETERFVQALKAENTQLRKKTQVLLEKNRQLEEKMRQHQLKYHSNPKAMSASTTNASMSKRSVATAAKVHNAVMSKRSEGFAGESLERQVDHARKNHRDHLSGDLEMALKNRLVVAEKQLVRLQQENEQLRVQVDQKKPRTTDHAAGNNIHSDDEDGDTRKTASDLDVEHLKRELRDRQAQISILNARYDNLEANTAAEREIQEKTLDQLEHMNRQVHKLRTQLQDANLENEELQVRIAKASEHEREISLLREQNRKLEDRMTSLCESPFINDAFQRKERIDKMFDLEKQNQQLKATNTHMTEEHQKLQTIVKELQSNIRLMKQAKDMVEQDMDKLRQQLVEERNARQLALSSIPFVSAQPTPRSSSPVRETPRTTTISIQPERRDASSSPLKTDQPPSFANFNFRPTGAEPIVTRKFTDNILMGPVPEAPSGDHDGSSKHLRNRVHVLQIAHLKAMQELERCEKMLHAQTNINRELALEVEELTTKKVSSTEKLQKRMKELELIAEERQQRIQQLEAQIRQLKYARERLLHEQNANNNERDDSSSSDGDDSEVASISESLVFAARDLAPGEQLLEIWILNAHFDRSVITSTSSTFLLCDFYDFESQSTPLLIGNLPDYNFSATFKVLVDAFFLRYVASEMLVFELHQAVQGDFRLIGRASLPLAGLLKSKGAIKESALPVKLVYNDGNDKIIGTINVVLRLAAPISEIWKLHLRSYPQDVQLLRHPKFRSHDLNDASLLDDIGENNQPRRVNELQITVFACRGLRSYGKKKSNQVSTTPSAYVHYQILGFPDMFTNIVPGSSRPEFDLSTSKQFFAVEVDACLLRFFSKFQLRFTVFDDQLELNDDETTGDGVISQCGILLDDLVKGESIRGWFELRDRNDQPAGEISVLIEWKDAFQVAQLYSSSRVNGGRSQMVDLHSLDYDQQHAVMAMFSPQMDGRVNYRQFVRYVLPSAALELLAAKIKERLEYAIDTEQIQNARDIFLKEGTRSDPLTLVQVPAVQSALAKFGVFLSNDEVETLVHEFRDVQASVTKSTIVDTNSSSRQVMLHYLLLHINPRLSCAERLLLHKIRQTVRAYLRPEKNSKPLALPFDKYDPAQTGFVSRAEFKRCLLILGFELLDIDNAYKDLVERETQGNTVQLSARGSKDDAAKEKEECVDLDESTLKEATIPSTAKTNPQGALIATQDRSKSTQEPTEKKVRPPVMVSDTKTTDSKRLTAVEEFERRKQIFRERIKEIASAGSRSVVYEQIDKKAMEQRKEIEAQHDQSNVQKRITQLHVPQRVHDDAARTLQRQFRHYRTQKVGASRVREEQASGLLAIDLQLQKIFKTWTSGELEALEKDLIRMVETEIPEAKKRKSISRKQFGFVLSKIPRMALEPTLLRQLMDAFSMVPSAPSSDIAYRPLIHFICSVLSTPKRAEQKQLPLMQSLNSITVDVSVVLQTFMSVGDMNGSGRISFYRFREALQRLGIQLAAKDLRVLMVLLDHNGIDLLYHGLLVLLRESEGVTQLRQVVDRCARCGVGRIRDQLLTKVHSDDGYITREELHSVLMQENTDATRFEPRDSHVLYGMVRNLTQKAAPEASSMPSNKISMETLVLMLEKLVQSDDVTDEMLNAYDLKQLQSLATNYRKLLRPAFGDVVAEFERFDWRELGVVSLLEFVAVLPRIGFRLFTDLQIKQVAKAFGTKLKGTFGINYRQFLDWCTPGQNLDIEEIETKLRRFAAVQAERTDSKQVTQRLGKWRETFAALDRFSSGYITRVDFAKVCTEVLTLSVTGDELRLLLFSYDQQLEDKVDYKAFVQLNWKETSKATVRKQVQFDDSRREDLSKLVARVRQLLLNNRVTIDMVKESLEDTGAGPTSPFVEQSQFLVLMKRRGVSLTPDEVQMIFAVYGSKEDRTQLDLVQFAQQVLGLKETTRTKINKPVISKEDDERLTSAVASALKFSRKDMERAMAQLEEFCVVYSFGEIVPHKLWAHMERSGFSALLSKKGAGLLIQKYTRVVAEDDKASDDEGEGRGVVSLKEAHDYLKAALLNAPAVGPPDPAPSGPAGALQAVAQILEACEANSADLRGSFEDIDSSYTGFVKALELKTLLTNHGIVSCVASGTSPESVIGALVRQFRSADARDAVSYVVMLNQATSLQSPPPAWLVDLSENLRGRIRKKAGFSGRIDLDQDIAQLSHRLDSAFAHFDQARKGFLNQDQVKIGLQALKYSLSDDQVNAFISKIGVFCHQSGSGGVSRMEFDAFVVDPFADRLLCRLAHLLNKPSDDQSGLPRIAFLSRLFMERDQHTQSGVLPLFAGLDAVETAIGCSISHRDQCRLQILFDVHRNGDFAYKLFLKVISQWRSAAGVPVTEIKPPIQRDSQNPQTSQTQLSCTREALLRSLYNQLSSLDFESQIDLLEEYLRRKDWRHTGVVKLKHFMHILDEIHLSLSKDAIQSLAHYFAAQQGGLDSPRDTTSSCISYLVLIKAIAALDEASKNDEPKPRARRSSRKDE</sequence>
<feature type="region of interest" description="Disordered" evidence="7">
    <location>
        <begin position="47"/>
        <end position="73"/>
    </location>
</feature>
<dbReference type="Gene3D" id="2.60.40.150">
    <property type="entry name" value="C2 domain"/>
    <property type="match status" value="2"/>
</dbReference>
<dbReference type="InterPro" id="IPR021656">
    <property type="entry name" value="C2-C2_1"/>
</dbReference>
<feature type="domain" description="EF-hand" evidence="9">
    <location>
        <begin position="1511"/>
        <end position="1546"/>
    </location>
</feature>
<evidence type="ECO:0000259" key="9">
    <source>
        <dbReference type="PROSITE" id="PS50222"/>
    </source>
</evidence>
<dbReference type="SUPFAM" id="SSF49562">
    <property type="entry name" value="C2 domain (Calcium/lipid-binding domain, CaLB)"/>
    <property type="match status" value="2"/>
</dbReference>
<dbReference type="SUPFAM" id="SSF47473">
    <property type="entry name" value="EF-hand"/>
    <property type="match status" value="4"/>
</dbReference>
<gene>
    <name evidence="10" type="ORF">Poli38472_005957</name>
</gene>
<keyword evidence="11" id="KW-1185">Reference proteome</keyword>
<organism evidence="10 11">
    <name type="scientific">Pythium oligandrum</name>
    <name type="common">Mycoparasitic fungus</name>
    <dbReference type="NCBI Taxonomy" id="41045"/>
    <lineage>
        <taxon>Eukaryota</taxon>
        <taxon>Sar</taxon>
        <taxon>Stramenopiles</taxon>
        <taxon>Oomycota</taxon>
        <taxon>Peronosporomycetes</taxon>
        <taxon>Pythiales</taxon>
        <taxon>Pythiaceae</taxon>
        <taxon>Pythium</taxon>
    </lineage>
</organism>
<dbReference type="InterPro" id="IPR011992">
    <property type="entry name" value="EF-hand-dom_pair"/>
</dbReference>
<feature type="compositionally biased region" description="Basic and acidic residues" evidence="7">
    <location>
        <begin position="210"/>
        <end position="219"/>
    </location>
</feature>
<evidence type="ECO:0000256" key="6">
    <source>
        <dbReference type="SAM" id="Coils"/>
    </source>
</evidence>
<evidence type="ECO:0000256" key="3">
    <source>
        <dbReference type="ARBA" id="ARBA00023054"/>
    </source>
</evidence>
<feature type="compositionally biased region" description="Polar residues" evidence="7">
    <location>
        <begin position="1246"/>
        <end position="1255"/>
    </location>
</feature>
<comment type="similarity">
    <text evidence="2">Belongs to the RPGRIP1 family.</text>
</comment>
<evidence type="ECO:0000256" key="1">
    <source>
        <dbReference type="ARBA" id="ARBA00004138"/>
    </source>
</evidence>
<dbReference type="OrthoDB" id="2133912at2759"/>
<feature type="coiled-coil region" evidence="6">
    <location>
        <begin position="2"/>
        <end position="29"/>
    </location>
</feature>
<feature type="coiled-coil region" evidence="6">
    <location>
        <begin position="568"/>
        <end position="609"/>
    </location>
</feature>
<dbReference type="PROSITE" id="PS50004">
    <property type="entry name" value="C2"/>
    <property type="match status" value="1"/>
</dbReference>
<dbReference type="InterPro" id="IPR002048">
    <property type="entry name" value="EF_hand_dom"/>
</dbReference>
<evidence type="ECO:0000313" key="11">
    <source>
        <dbReference type="Proteomes" id="UP000794436"/>
    </source>
</evidence>
<feature type="coiled-coil region" evidence="6">
    <location>
        <begin position="244"/>
        <end position="422"/>
    </location>
</feature>
<feature type="compositionally biased region" description="Basic and acidic residues" evidence="7">
    <location>
        <begin position="1221"/>
        <end position="1233"/>
    </location>
</feature>
<feature type="region of interest" description="Disordered" evidence="7">
    <location>
        <begin position="209"/>
        <end position="238"/>
    </location>
</feature>
<feature type="domain" description="C2" evidence="8">
    <location>
        <begin position="811"/>
        <end position="951"/>
    </location>
</feature>
<feature type="compositionally biased region" description="Polar residues" evidence="7">
    <location>
        <begin position="435"/>
        <end position="456"/>
    </location>
</feature>
<feature type="coiled-coil region" evidence="6">
    <location>
        <begin position="83"/>
        <end position="117"/>
    </location>
</feature>
<dbReference type="InterPro" id="IPR035892">
    <property type="entry name" value="C2_domain_sf"/>
</dbReference>
<name>A0A8K1FPL5_PYTOL</name>
<dbReference type="GO" id="GO:0005856">
    <property type="term" value="C:cytoskeleton"/>
    <property type="evidence" value="ECO:0007669"/>
    <property type="project" value="UniProtKB-ARBA"/>
</dbReference>
<keyword evidence="5" id="KW-0966">Cell projection</keyword>
<dbReference type="Gene3D" id="1.10.238.10">
    <property type="entry name" value="EF-hand"/>
    <property type="match status" value="3"/>
</dbReference>
<dbReference type="SMART" id="SM00054">
    <property type="entry name" value="EFh"/>
    <property type="match status" value="4"/>
</dbReference>
<keyword evidence="4" id="KW-0969">Cilium</keyword>
<feature type="domain" description="EF-hand" evidence="9">
    <location>
        <begin position="1809"/>
        <end position="1844"/>
    </location>
</feature>
<feature type="compositionally biased region" description="Polar residues" evidence="7">
    <location>
        <begin position="464"/>
        <end position="478"/>
    </location>
</feature>
<dbReference type="InterPro" id="IPR000008">
    <property type="entry name" value="C2_dom"/>
</dbReference>
<dbReference type="PANTHER" id="PTHR14240:SF5">
    <property type="entry name" value="RPGRIP1 C-TERMINAL DOMAIN-CONTAINING PROTEIN"/>
    <property type="match status" value="1"/>
</dbReference>
<feature type="coiled-coil region" evidence="6">
    <location>
        <begin position="1296"/>
        <end position="1343"/>
    </location>
</feature>
<feature type="domain" description="EF-hand" evidence="9">
    <location>
        <begin position="1168"/>
        <end position="1194"/>
    </location>
</feature>
<accession>A0A8K1FPL5</accession>
<protein>
    <submittedName>
        <fullName evidence="10">Uncharacterized protein</fullName>
    </submittedName>
</protein>
<dbReference type="PROSITE" id="PS50222">
    <property type="entry name" value="EF_HAND_2"/>
    <property type="match status" value="4"/>
</dbReference>
<feature type="region of interest" description="Disordered" evidence="7">
    <location>
        <begin position="609"/>
        <end position="628"/>
    </location>
</feature>